<keyword evidence="2" id="KW-1185">Reference proteome</keyword>
<evidence type="ECO:0000313" key="1">
    <source>
        <dbReference type="EMBL" id="MBK1867126.1"/>
    </source>
</evidence>
<dbReference type="EMBL" id="JAENHL010000007">
    <property type="protein sequence ID" value="MBK1867126.1"/>
    <property type="molecule type" value="Genomic_DNA"/>
</dbReference>
<comment type="caution">
    <text evidence="1">The sequence shown here is derived from an EMBL/GenBank/DDBJ whole genome shotgun (WGS) entry which is preliminary data.</text>
</comment>
<accession>A0ACC5R3Q5</accession>
<name>A0ACC5R3Q5_9HYPH</name>
<proteinExistence type="predicted"/>
<protein>
    <submittedName>
        <fullName evidence="1">Transcriptional regulator NanR</fullName>
    </submittedName>
</protein>
<gene>
    <name evidence="1" type="primary">nanR</name>
    <name evidence="1" type="ORF">JHL16_12290</name>
</gene>
<dbReference type="Proteomes" id="UP000616151">
    <property type="component" value="Unassembled WGS sequence"/>
</dbReference>
<evidence type="ECO:0000313" key="2">
    <source>
        <dbReference type="Proteomes" id="UP000616151"/>
    </source>
</evidence>
<organism evidence="1 2">
    <name type="scientific">Taklimakanibacter albus</name>
    <dbReference type="NCBI Taxonomy" id="2800327"/>
    <lineage>
        <taxon>Bacteria</taxon>
        <taxon>Pseudomonadati</taxon>
        <taxon>Pseudomonadota</taxon>
        <taxon>Alphaproteobacteria</taxon>
        <taxon>Hyphomicrobiales</taxon>
        <taxon>Aestuariivirgaceae</taxon>
        <taxon>Taklimakanibacter</taxon>
    </lineage>
</organism>
<sequence>MTGIPAENRPIRPQKLYEQVSARLEARIIDKTYDIGDLLPSERDLMREFGVGRPAIREALIHLRNMGLVELRSGERALVIRPTPEVVVEALSGVAKHMLSATDGVRDFQNARLFFEVGLARHAAAHATAEDIEQLHAALEINRAALDDLPRFEKTDVAFHYVLAVIPRNPIFPAIHAAIAEWLVQQRHITLNWRGRKGTAEQAYQAHKAIYEAIAARDPDRAEKAMRDHLAHVANVFWEAMESDT</sequence>
<reference evidence="1" key="1">
    <citation type="submission" date="2021-01" db="EMBL/GenBank/DDBJ databases">
        <authorList>
            <person name="Sun Q."/>
        </authorList>
    </citation>
    <scope>NUCLEOTIDE SEQUENCE</scope>
    <source>
        <strain evidence="1">YIM B02566</strain>
    </source>
</reference>